<organism evidence="1 2">
    <name type="scientific">Entomophthora muscae</name>
    <dbReference type="NCBI Taxonomy" id="34485"/>
    <lineage>
        <taxon>Eukaryota</taxon>
        <taxon>Fungi</taxon>
        <taxon>Fungi incertae sedis</taxon>
        <taxon>Zoopagomycota</taxon>
        <taxon>Entomophthoromycotina</taxon>
        <taxon>Entomophthoromycetes</taxon>
        <taxon>Entomophthorales</taxon>
        <taxon>Entomophthoraceae</taxon>
        <taxon>Entomophthora</taxon>
    </lineage>
</organism>
<name>A0ACC2TUW1_9FUNG</name>
<protein>
    <submittedName>
        <fullName evidence="1">Uncharacterized protein</fullName>
    </submittedName>
</protein>
<accession>A0ACC2TUW1</accession>
<keyword evidence="2" id="KW-1185">Reference proteome</keyword>
<proteinExistence type="predicted"/>
<reference evidence="1" key="1">
    <citation type="submission" date="2022-04" db="EMBL/GenBank/DDBJ databases">
        <title>Genome of the entomopathogenic fungus Entomophthora muscae.</title>
        <authorList>
            <person name="Elya C."/>
            <person name="Lovett B.R."/>
            <person name="Lee E."/>
            <person name="Macias A.M."/>
            <person name="Hajek A.E."/>
            <person name="De Bivort B.L."/>
            <person name="Kasson M.T."/>
            <person name="De Fine Licht H.H."/>
            <person name="Stajich J.E."/>
        </authorList>
    </citation>
    <scope>NUCLEOTIDE SEQUENCE</scope>
    <source>
        <strain evidence="1">Berkeley</strain>
    </source>
</reference>
<sequence length="133" mass="14869">MSSPGARHNSGLFPGPFLLLLWSTSLYIWVQISSSVRLVENNPSSLLHLLSSPLISGEALVKRLTCDDLVLYSPDHDSHAPLAEKYLCPPLLFWRDGTKYQLSTQLSSHKTKAHKRRVLMPILKTGQQFSSQA</sequence>
<comment type="caution">
    <text evidence="1">The sequence shown here is derived from an EMBL/GenBank/DDBJ whole genome shotgun (WGS) entry which is preliminary data.</text>
</comment>
<evidence type="ECO:0000313" key="1">
    <source>
        <dbReference type="EMBL" id="KAJ9078409.1"/>
    </source>
</evidence>
<gene>
    <name evidence="1" type="ORF">DSO57_1006822</name>
</gene>
<dbReference type="EMBL" id="QTSX02002149">
    <property type="protein sequence ID" value="KAJ9078409.1"/>
    <property type="molecule type" value="Genomic_DNA"/>
</dbReference>
<evidence type="ECO:0000313" key="2">
    <source>
        <dbReference type="Proteomes" id="UP001165960"/>
    </source>
</evidence>
<dbReference type="Proteomes" id="UP001165960">
    <property type="component" value="Unassembled WGS sequence"/>
</dbReference>